<dbReference type="AlphaFoldDB" id="A0A5J5F521"/>
<evidence type="ECO:0000313" key="2">
    <source>
        <dbReference type="Proteomes" id="UP000326924"/>
    </source>
</evidence>
<dbReference type="Proteomes" id="UP000326924">
    <property type="component" value="Unassembled WGS sequence"/>
</dbReference>
<dbReference type="InParanoid" id="A0A5J5F521"/>
<keyword evidence="2" id="KW-1185">Reference proteome</keyword>
<comment type="caution">
    <text evidence="1">The sequence shown here is derived from an EMBL/GenBank/DDBJ whole genome shotgun (WGS) entry which is preliminary data.</text>
</comment>
<proteinExistence type="predicted"/>
<reference evidence="1 2" key="1">
    <citation type="submission" date="2019-09" db="EMBL/GenBank/DDBJ databases">
        <title>Draft genome of the ectomycorrhizal ascomycete Sphaerosporella brunnea.</title>
        <authorList>
            <consortium name="DOE Joint Genome Institute"/>
            <person name="Benucci G.M."/>
            <person name="Marozzi G."/>
            <person name="Antonielli L."/>
            <person name="Sanchez S."/>
            <person name="Marco P."/>
            <person name="Wang X."/>
            <person name="Falini L.B."/>
            <person name="Barry K."/>
            <person name="Haridas S."/>
            <person name="Lipzen A."/>
            <person name="Labutti K."/>
            <person name="Grigoriev I.V."/>
            <person name="Murat C."/>
            <person name="Martin F."/>
            <person name="Albertini E."/>
            <person name="Donnini D."/>
            <person name="Bonito G."/>
        </authorList>
    </citation>
    <scope>NUCLEOTIDE SEQUENCE [LARGE SCALE GENOMIC DNA]</scope>
    <source>
        <strain evidence="1 2">Sb_GMNB300</strain>
    </source>
</reference>
<evidence type="ECO:0000313" key="1">
    <source>
        <dbReference type="EMBL" id="KAA8911406.1"/>
    </source>
</evidence>
<accession>A0A5J5F521</accession>
<protein>
    <submittedName>
        <fullName evidence="1">Uncharacterized protein</fullName>
    </submittedName>
</protein>
<gene>
    <name evidence="1" type="ORF">FN846DRAFT_904367</name>
</gene>
<dbReference type="EMBL" id="VXIS01000036">
    <property type="protein sequence ID" value="KAA8911406.1"/>
    <property type="molecule type" value="Genomic_DNA"/>
</dbReference>
<organism evidence="1 2">
    <name type="scientific">Sphaerosporella brunnea</name>
    <dbReference type="NCBI Taxonomy" id="1250544"/>
    <lineage>
        <taxon>Eukaryota</taxon>
        <taxon>Fungi</taxon>
        <taxon>Dikarya</taxon>
        <taxon>Ascomycota</taxon>
        <taxon>Pezizomycotina</taxon>
        <taxon>Pezizomycetes</taxon>
        <taxon>Pezizales</taxon>
        <taxon>Pyronemataceae</taxon>
        <taxon>Sphaerosporella</taxon>
    </lineage>
</organism>
<dbReference type="OrthoDB" id="64915at2759"/>
<name>A0A5J5F521_9PEZI</name>
<sequence length="225" mass="24129">MAYLLSPQGRSECEVVALCTSTLASARAAVEAHNHQTSLARQARAGGGGALGADPQEADELARIAEEKAARTVVGLQARVDPLIATVRVLSRAAGSGSCSAQLSLQLPAFWAERYAYTAASRSGGTLLSLGEIAQFQSLLANQRKTVDLVNDKQEVVPADTADHIFLHGFRHQQSPRENVERLYEAFAVGDQRLASVADVVERHRFFEGLYAGKLGQPVIFASRT</sequence>